<comment type="similarity">
    <text evidence="5">Belongs to the protein kinase superfamily. STE Ser/Thr protein kinase family. MAP kinase kinase subfamily.</text>
</comment>
<feature type="compositionally biased region" description="Polar residues" evidence="7">
    <location>
        <begin position="14"/>
        <end position="31"/>
    </location>
</feature>
<sequence length="313" mass="34401">MVAKMDTKMDTAMDTESTSPGDSAQQDSVKGQSACLRTKRLQVEHASDDNNDNADNKPEDVGAIKSESTAELQTPTVGGDTAQELSLRRDAINLKGIKEIGLGVSGYVYKCEFAYKENGTEHEYNLMKQCGTCSITPICRVMDGVGQETVCYGFLMELAVPFDFTKTPAEDRARVCKAMIDVVIRLHTEHGIVHGDVKPNNFLWAADGRLCLCDFDSSRRMDEDPAEWNGLYSVRYLSPNRGYPSIVRAPTADDDMYALAISMWELWTGTDALEHENMEDALAARKTVDISAIEDDDIRAHVKKALAAGGALV</sequence>
<proteinExistence type="inferred from homology"/>
<accession>S3BTM3</accession>
<dbReference type="SUPFAM" id="SSF56112">
    <property type="entry name" value="Protein kinase-like (PK-like)"/>
    <property type="match status" value="1"/>
</dbReference>
<name>S3BTM3_OPHP1</name>
<feature type="region of interest" description="Disordered" evidence="7">
    <location>
        <begin position="1"/>
        <end position="60"/>
    </location>
</feature>
<evidence type="ECO:0000259" key="8">
    <source>
        <dbReference type="PROSITE" id="PS50011"/>
    </source>
</evidence>
<dbReference type="InterPro" id="IPR000719">
    <property type="entry name" value="Prot_kinase_dom"/>
</dbReference>
<protein>
    <recommendedName>
        <fullName evidence="6">mitogen-activated protein kinase kinase</fullName>
        <ecNumber evidence="6">2.7.12.2</ecNumber>
    </recommendedName>
</protein>
<dbReference type="GO" id="GO:0004708">
    <property type="term" value="F:MAP kinase kinase activity"/>
    <property type="evidence" value="ECO:0007669"/>
    <property type="project" value="UniProtKB-EC"/>
</dbReference>
<dbReference type="PANTHER" id="PTHR48013">
    <property type="entry name" value="DUAL SPECIFICITY MITOGEN-ACTIVATED PROTEIN KINASE KINASE 5-RELATED"/>
    <property type="match status" value="1"/>
</dbReference>
<keyword evidence="10" id="KW-1185">Reference proteome</keyword>
<evidence type="ECO:0000256" key="2">
    <source>
        <dbReference type="ARBA" id="ARBA00022741"/>
    </source>
</evidence>
<dbReference type="SMART" id="SM00220">
    <property type="entry name" value="S_TKc"/>
    <property type="match status" value="1"/>
</dbReference>
<keyword evidence="2" id="KW-0547">Nucleotide-binding</keyword>
<dbReference type="OrthoDB" id="1668230at2759"/>
<dbReference type="STRING" id="1262450.S3BTM3"/>
<keyword evidence="4" id="KW-0067">ATP-binding</keyword>
<dbReference type="PROSITE" id="PS50011">
    <property type="entry name" value="PROTEIN_KINASE_DOM"/>
    <property type="match status" value="1"/>
</dbReference>
<feature type="compositionally biased region" description="Basic and acidic residues" evidence="7">
    <location>
        <begin position="41"/>
        <end position="60"/>
    </location>
</feature>
<evidence type="ECO:0000256" key="4">
    <source>
        <dbReference type="ARBA" id="ARBA00022840"/>
    </source>
</evidence>
<dbReference type="HOGENOM" id="CLU_076634_0_0_1"/>
<dbReference type="EC" id="2.7.12.2" evidence="6"/>
<dbReference type="OMA" id="CDFDSAR"/>
<evidence type="ECO:0000256" key="6">
    <source>
        <dbReference type="ARBA" id="ARBA00038999"/>
    </source>
</evidence>
<evidence type="ECO:0000256" key="1">
    <source>
        <dbReference type="ARBA" id="ARBA00022679"/>
    </source>
</evidence>
<reference evidence="9 10" key="1">
    <citation type="journal article" date="2013" name="BMC Genomics">
        <title>The genome and transcriptome of the pine saprophyte Ophiostoma piceae, and a comparison with the bark beetle-associated pine pathogen Grosmannia clavigera.</title>
        <authorList>
            <person name="Haridas S."/>
            <person name="Wang Y."/>
            <person name="Lim L."/>
            <person name="Massoumi Alamouti S."/>
            <person name="Jackman S."/>
            <person name="Docking R."/>
            <person name="Robertson G."/>
            <person name="Birol I."/>
            <person name="Bohlmann J."/>
            <person name="Breuil C."/>
        </authorList>
    </citation>
    <scope>NUCLEOTIDE SEQUENCE [LARGE SCALE GENOMIC DNA]</scope>
    <source>
        <strain evidence="9 10">UAMH 11346</strain>
    </source>
</reference>
<dbReference type="AlphaFoldDB" id="S3BTM3"/>
<evidence type="ECO:0000256" key="3">
    <source>
        <dbReference type="ARBA" id="ARBA00022777"/>
    </source>
</evidence>
<keyword evidence="3 9" id="KW-0418">Kinase</keyword>
<dbReference type="PANTHER" id="PTHR48013:SF18">
    <property type="entry name" value="KINASE, PUTATIVE-RELATED"/>
    <property type="match status" value="1"/>
</dbReference>
<dbReference type="eggNOG" id="ENOG502SZJ3">
    <property type="taxonomic scope" value="Eukaryota"/>
</dbReference>
<evidence type="ECO:0000313" key="10">
    <source>
        <dbReference type="Proteomes" id="UP000016923"/>
    </source>
</evidence>
<gene>
    <name evidence="9" type="ORF">F503_03671</name>
</gene>
<dbReference type="Proteomes" id="UP000016923">
    <property type="component" value="Unassembled WGS sequence"/>
</dbReference>
<dbReference type="Gene3D" id="1.10.510.10">
    <property type="entry name" value="Transferase(Phosphotransferase) domain 1"/>
    <property type="match status" value="1"/>
</dbReference>
<dbReference type="EMBL" id="KE148160">
    <property type="protein sequence ID" value="EPE04609.1"/>
    <property type="molecule type" value="Genomic_DNA"/>
</dbReference>
<dbReference type="VEuPathDB" id="FungiDB:F503_03671"/>
<feature type="domain" description="Protein kinase" evidence="8">
    <location>
        <begin position="94"/>
        <end position="313"/>
    </location>
</feature>
<dbReference type="Pfam" id="PF00069">
    <property type="entry name" value="Pkinase"/>
    <property type="match status" value="1"/>
</dbReference>
<evidence type="ECO:0000256" key="7">
    <source>
        <dbReference type="SAM" id="MobiDB-lite"/>
    </source>
</evidence>
<evidence type="ECO:0000256" key="5">
    <source>
        <dbReference type="ARBA" id="ARBA00038035"/>
    </source>
</evidence>
<organism evidence="9 10">
    <name type="scientific">Ophiostoma piceae (strain UAMH 11346)</name>
    <name type="common">Sap stain fungus</name>
    <dbReference type="NCBI Taxonomy" id="1262450"/>
    <lineage>
        <taxon>Eukaryota</taxon>
        <taxon>Fungi</taxon>
        <taxon>Dikarya</taxon>
        <taxon>Ascomycota</taxon>
        <taxon>Pezizomycotina</taxon>
        <taxon>Sordariomycetes</taxon>
        <taxon>Sordariomycetidae</taxon>
        <taxon>Ophiostomatales</taxon>
        <taxon>Ophiostomataceae</taxon>
        <taxon>Ophiostoma</taxon>
    </lineage>
</organism>
<feature type="compositionally biased region" description="Basic and acidic residues" evidence="7">
    <location>
        <begin position="1"/>
        <end position="11"/>
    </location>
</feature>
<dbReference type="InterPro" id="IPR011009">
    <property type="entry name" value="Kinase-like_dom_sf"/>
</dbReference>
<evidence type="ECO:0000313" key="9">
    <source>
        <dbReference type="EMBL" id="EPE04609.1"/>
    </source>
</evidence>
<dbReference type="GO" id="GO:0005524">
    <property type="term" value="F:ATP binding"/>
    <property type="evidence" value="ECO:0007669"/>
    <property type="project" value="UniProtKB-KW"/>
</dbReference>
<keyword evidence="1" id="KW-0808">Transferase</keyword>